<evidence type="ECO:0000256" key="4">
    <source>
        <dbReference type="ARBA" id="ARBA00023054"/>
    </source>
</evidence>
<evidence type="ECO:0000256" key="6">
    <source>
        <dbReference type="ARBA" id="ARBA00023242"/>
    </source>
</evidence>
<feature type="coiled-coil region" evidence="8">
    <location>
        <begin position="87"/>
        <end position="137"/>
    </location>
</feature>
<proteinExistence type="inferred from homology"/>
<evidence type="ECO:0000256" key="2">
    <source>
        <dbReference type="ARBA" id="ARBA00007922"/>
    </source>
</evidence>
<accession>A0ABM4AUS7</accession>
<dbReference type="Pfam" id="PF18517">
    <property type="entry name" value="LZ3wCH"/>
    <property type="match status" value="1"/>
</dbReference>
<feature type="domain" description="Leucine zipper with capping helix" evidence="10">
    <location>
        <begin position="141"/>
        <end position="197"/>
    </location>
</feature>
<evidence type="ECO:0000313" key="12">
    <source>
        <dbReference type="RefSeq" id="XP_064075057.1"/>
    </source>
</evidence>
<dbReference type="GeneID" id="135194135"/>
<dbReference type="RefSeq" id="XP_064075057.1">
    <property type="nucleotide sequence ID" value="XM_064218987.1"/>
</dbReference>
<keyword evidence="6" id="KW-0539">Nucleus</keyword>
<dbReference type="PANTHER" id="PTHR15938:SF0">
    <property type="entry name" value="HOMOLOGOUS-PAIRING PROTEIN 2 HOMOLOG"/>
    <property type="match status" value="1"/>
</dbReference>
<keyword evidence="11" id="KW-1185">Reference proteome</keyword>
<evidence type="ECO:0000256" key="5">
    <source>
        <dbReference type="ARBA" id="ARBA00023172"/>
    </source>
</evidence>
<comment type="similarity">
    <text evidence="2">Belongs to the HOP2 family.</text>
</comment>
<protein>
    <recommendedName>
        <fullName evidence="3">Homologous-pairing protein 2 homolog</fullName>
    </recommendedName>
</protein>
<evidence type="ECO:0000259" key="10">
    <source>
        <dbReference type="Pfam" id="PF18517"/>
    </source>
</evidence>
<name>A0ABM4AUS7_VANTA</name>
<evidence type="ECO:0000256" key="1">
    <source>
        <dbReference type="ARBA" id="ARBA00004123"/>
    </source>
</evidence>
<sequence>MASDTVLKYLADTNRPYSCADITVNLRGTYSKNAIQKALDALGESGKIRCKLYGKQKVYAALQTDSTEIASDSEDYDSQIVSITNSLDEKKSLLKTAELNLKNLLSAPTNDSAKSQIEEIKNKIVKLENKLIDLRNSTEVVSVNDKKIILNDHDIFFKEYRKRKRICSDMIEAVLEGYPKSKKNFLDELCIETDEMVNFKLASKQ</sequence>
<feature type="domain" description="Homologous-pairing protein 2 winged helix" evidence="9">
    <location>
        <begin position="2"/>
        <end position="61"/>
    </location>
</feature>
<keyword evidence="5" id="KW-0233">DNA recombination</keyword>
<dbReference type="Proteomes" id="UP001652626">
    <property type="component" value="Chromosome 25"/>
</dbReference>
<evidence type="ECO:0000256" key="8">
    <source>
        <dbReference type="SAM" id="Coils"/>
    </source>
</evidence>
<dbReference type="InterPro" id="IPR010776">
    <property type="entry name" value="Hop2_WH_dom"/>
</dbReference>
<evidence type="ECO:0000313" key="11">
    <source>
        <dbReference type="Proteomes" id="UP001652626"/>
    </source>
</evidence>
<evidence type="ECO:0000256" key="7">
    <source>
        <dbReference type="ARBA" id="ARBA00023254"/>
    </source>
</evidence>
<keyword evidence="4 8" id="KW-0175">Coiled coil</keyword>
<evidence type="ECO:0000256" key="3">
    <source>
        <dbReference type="ARBA" id="ARBA00016093"/>
    </source>
</evidence>
<keyword evidence="7" id="KW-0469">Meiosis</keyword>
<dbReference type="InterPro" id="IPR040661">
    <property type="entry name" value="LZ3wCH"/>
</dbReference>
<comment type="subcellular location">
    <subcellularLocation>
        <location evidence="1">Nucleus</location>
    </subcellularLocation>
</comment>
<organism evidence="11 12">
    <name type="scientific">Vanessa tameamea</name>
    <name type="common">Kamehameha butterfly</name>
    <dbReference type="NCBI Taxonomy" id="334116"/>
    <lineage>
        <taxon>Eukaryota</taxon>
        <taxon>Metazoa</taxon>
        <taxon>Ecdysozoa</taxon>
        <taxon>Arthropoda</taxon>
        <taxon>Hexapoda</taxon>
        <taxon>Insecta</taxon>
        <taxon>Pterygota</taxon>
        <taxon>Neoptera</taxon>
        <taxon>Endopterygota</taxon>
        <taxon>Lepidoptera</taxon>
        <taxon>Glossata</taxon>
        <taxon>Ditrysia</taxon>
        <taxon>Papilionoidea</taxon>
        <taxon>Nymphalidae</taxon>
        <taxon>Nymphalinae</taxon>
        <taxon>Vanessa</taxon>
    </lineage>
</organism>
<dbReference type="Pfam" id="PF07106">
    <property type="entry name" value="WHD_TBPIP"/>
    <property type="match status" value="1"/>
</dbReference>
<evidence type="ECO:0000259" key="9">
    <source>
        <dbReference type="Pfam" id="PF07106"/>
    </source>
</evidence>
<gene>
    <name evidence="12" type="primary">LOC135194135</name>
</gene>
<dbReference type="InterPro" id="IPR036388">
    <property type="entry name" value="WH-like_DNA-bd_sf"/>
</dbReference>
<reference evidence="12" key="1">
    <citation type="submission" date="2025-08" db="UniProtKB">
        <authorList>
            <consortium name="RefSeq"/>
        </authorList>
    </citation>
    <scope>IDENTIFICATION</scope>
    <source>
        <tissue evidence="12">Whole body</tissue>
    </source>
</reference>
<dbReference type="PANTHER" id="PTHR15938">
    <property type="entry name" value="TBP-1 INTERACTING PROTEIN"/>
    <property type="match status" value="1"/>
</dbReference>
<dbReference type="Gene3D" id="1.10.10.10">
    <property type="entry name" value="Winged helix-like DNA-binding domain superfamily/Winged helix DNA-binding domain"/>
    <property type="match status" value="1"/>
</dbReference>